<evidence type="ECO:0000256" key="1">
    <source>
        <dbReference type="SAM" id="MobiDB-lite"/>
    </source>
</evidence>
<reference evidence="2 3" key="1">
    <citation type="journal article" date="2003" name="Proc. Natl. Acad. Sci. U.S.A.">
        <title>Complete genome sequence of the marine planctomycete Pirellula sp. strain 1.</title>
        <authorList>
            <person name="Gloeckner F.O."/>
            <person name="Kube M."/>
            <person name="Bauer M."/>
            <person name="Teeling H."/>
            <person name="Lombardot T."/>
            <person name="Ludwig W."/>
            <person name="Gade D."/>
            <person name="Beck A."/>
            <person name="Borzym K."/>
            <person name="Heitmann K."/>
            <person name="Rabus R."/>
            <person name="Schlesner H."/>
            <person name="Amann R."/>
            <person name="Reinhardt R."/>
        </authorList>
    </citation>
    <scope>NUCLEOTIDE SEQUENCE [LARGE SCALE GENOMIC DNA]</scope>
    <source>
        <strain evidence="3">DSM 10527 / NCIMB 13988 / SH1</strain>
    </source>
</reference>
<dbReference type="Proteomes" id="UP000001025">
    <property type="component" value="Chromosome"/>
</dbReference>
<keyword evidence="3" id="KW-1185">Reference proteome</keyword>
<dbReference type="AlphaFoldDB" id="Q7UZ44"/>
<dbReference type="InParanoid" id="Q7UZ44"/>
<accession>Q7UZ44</accession>
<protein>
    <submittedName>
        <fullName evidence="2">Uncharacterized protein</fullName>
    </submittedName>
</protein>
<organism evidence="2 3">
    <name type="scientific">Rhodopirellula baltica (strain DSM 10527 / NCIMB 13988 / SH1)</name>
    <dbReference type="NCBI Taxonomy" id="243090"/>
    <lineage>
        <taxon>Bacteria</taxon>
        <taxon>Pseudomonadati</taxon>
        <taxon>Planctomycetota</taxon>
        <taxon>Planctomycetia</taxon>
        <taxon>Pirellulales</taxon>
        <taxon>Pirellulaceae</taxon>
        <taxon>Rhodopirellula</taxon>
    </lineage>
</organism>
<evidence type="ECO:0000313" key="3">
    <source>
        <dbReference type="Proteomes" id="UP000001025"/>
    </source>
</evidence>
<gene>
    <name evidence="2" type="ordered locus">RB197</name>
</gene>
<name>Q7UZ44_RHOBA</name>
<dbReference type="HOGENOM" id="CLU_3065571_0_0_0"/>
<dbReference type="EnsemblBacteria" id="CAD71441">
    <property type="protein sequence ID" value="CAD71441"/>
    <property type="gene ID" value="RB197"/>
</dbReference>
<evidence type="ECO:0000313" key="2">
    <source>
        <dbReference type="EMBL" id="CAD71441.1"/>
    </source>
</evidence>
<sequence>MADDCRADKSRYFLTFQFAAFRLTGTTDPWRAGTIPTTESPRQTHLPIRESVQ</sequence>
<dbReference type="KEGG" id="rba:RB197"/>
<dbReference type="EMBL" id="BX294133">
    <property type="protein sequence ID" value="CAD71441.1"/>
    <property type="molecule type" value="Genomic_DNA"/>
</dbReference>
<feature type="region of interest" description="Disordered" evidence="1">
    <location>
        <begin position="29"/>
        <end position="53"/>
    </location>
</feature>
<proteinExistence type="predicted"/>